<feature type="domain" description="PilZ" evidence="1">
    <location>
        <begin position="30"/>
        <end position="128"/>
    </location>
</feature>
<name>A0A7J0BZD6_9BACT</name>
<dbReference type="InterPro" id="IPR009875">
    <property type="entry name" value="PilZ_domain"/>
</dbReference>
<evidence type="ECO:0000259" key="1">
    <source>
        <dbReference type="Pfam" id="PF07238"/>
    </source>
</evidence>
<dbReference type="Pfam" id="PF07238">
    <property type="entry name" value="PilZ"/>
    <property type="match status" value="1"/>
</dbReference>
<comment type="caution">
    <text evidence="2">The sequence shown here is derived from an EMBL/GenBank/DDBJ whole genome shotgun (WGS) entry which is preliminary data.</text>
</comment>
<keyword evidence="3" id="KW-1185">Reference proteome</keyword>
<dbReference type="GO" id="GO:0035438">
    <property type="term" value="F:cyclic-di-GMP binding"/>
    <property type="evidence" value="ECO:0007669"/>
    <property type="project" value="InterPro"/>
</dbReference>
<protein>
    <submittedName>
        <fullName evidence="2">Pilus assembly protein PilZ</fullName>
    </submittedName>
</protein>
<dbReference type="AlphaFoldDB" id="A0A7J0BZD6"/>
<dbReference type="SUPFAM" id="SSF141371">
    <property type="entry name" value="PilZ domain-like"/>
    <property type="match status" value="1"/>
</dbReference>
<dbReference type="Proteomes" id="UP000503820">
    <property type="component" value="Unassembled WGS sequence"/>
</dbReference>
<organism evidence="2 3">
    <name type="scientific">Desulfovibrio psychrotolerans</name>
    <dbReference type="NCBI Taxonomy" id="415242"/>
    <lineage>
        <taxon>Bacteria</taxon>
        <taxon>Pseudomonadati</taxon>
        <taxon>Thermodesulfobacteriota</taxon>
        <taxon>Desulfovibrionia</taxon>
        <taxon>Desulfovibrionales</taxon>
        <taxon>Desulfovibrionaceae</taxon>
        <taxon>Desulfovibrio</taxon>
    </lineage>
</organism>
<evidence type="ECO:0000313" key="2">
    <source>
        <dbReference type="EMBL" id="GFM38565.1"/>
    </source>
</evidence>
<evidence type="ECO:0000313" key="3">
    <source>
        <dbReference type="Proteomes" id="UP000503820"/>
    </source>
</evidence>
<dbReference type="Gene3D" id="2.40.10.220">
    <property type="entry name" value="predicted glycosyltransferase like domains"/>
    <property type="match status" value="1"/>
</dbReference>
<dbReference type="EMBL" id="BLVP01000043">
    <property type="protein sequence ID" value="GFM38565.1"/>
    <property type="molecule type" value="Genomic_DNA"/>
</dbReference>
<proteinExistence type="predicted"/>
<sequence>MTRLTTDDRRDFIRLPKPFSVQAFEFKFPMASQPRVDTTCVDISTGGLCLESPYLFEQGAKVQVRVHIPTLNKYSGGFYKHYENDVDQHLNAIAEVAWVDRSGGSYVIGLRFLDIDSDTQSALQRLINKAVQDNP</sequence>
<reference evidence="2 3" key="1">
    <citation type="submission" date="2020-05" db="EMBL/GenBank/DDBJ databases">
        <title>Draft genome sequence of Desulfovibrio psychrotolerans JS1T.</title>
        <authorList>
            <person name="Ueno A."/>
            <person name="Tamazawa S."/>
            <person name="Tamamura S."/>
            <person name="Murakami T."/>
            <person name="Kiyama T."/>
            <person name="Inomata H."/>
            <person name="Amano Y."/>
            <person name="Miyakawa K."/>
            <person name="Tamaki H."/>
            <person name="Naganuma T."/>
            <person name="Kaneko K."/>
        </authorList>
    </citation>
    <scope>NUCLEOTIDE SEQUENCE [LARGE SCALE GENOMIC DNA]</scope>
    <source>
        <strain evidence="2 3">JS1</strain>
    </source>
</reference>
<accession>A0A7J0BZD6</accession>
<gene>
    <name evidence="2" type="ORF">DSM19430T_32490</name>
</gene>
<dbReference type="RefSeq" id="WP_174411174.1">
    <property type="nucleotide sequence ID" value="NZ_BLVP01000043.1"/>
</dbReference>